<protein>
    <recommendedName>
        <fullName evidence="3">DUF3794 domain-containing protein</fullName>
    </recommendedName>
</protein>
<evidence type="ECO:0000313" key="2">
    <source>
        <dbReference type="Proteomes" id="UP000430345"/>
    </source>
</evidence>
<dbReference type="Proteomes" id="UP000430345">
    <property type="component" value="Unassembled WGS sequence"/>
</dbReference>
<sequence>MFYSYSKNNNKPHKNINNNFNINIISISKLKNTDFNLKDKLNLSSFSEKKVFITNFPNIGEIYTPTANIDHFKITPTGLIPYKPKPPITKLANSIIIKNSSDNEVAKVEFHAINKKFIITSTDETSDNIPTNAEFFILRLKHIATQRLIKTAEILSNETGSNFLQTLNNFSFTFDENFLELNYFLPSKINITNYPNKDSIHIPTVKKEFFKLTAQGLMPYTPPSKPEPPMPSSITIPEEIFIGTLGDIKFNTEDLTLLVFSFQVFPNPFLPNTAYLLFKLRDSNEQIKYNALFRADEVMDKFASRLHNRNFKIGDIIELDCISDQSLKIKNFPNLGELTLINTKFFNLEGVKKYLKITENGLEDYIPTSILHVDTLQNTIRIKNILNIPVIVIEFNTLDKVIRTFKFSDEIDSSSTYDYFTFKLLDSNNSLIFNSTLKSKDMLQDFLDEVNFKIFDYNYVIELSYNDKSRNLINITNFPTKKNTHIPTTNLERYLITNTGLQSL</sequence>
<organism evidence="1 2">
    <name type="scientific">Clostridium tarantellae</name>
    <dbReference type="NCBI Taxonomy" id="39493"/>
    <lineage>
        <taxon>Bacteria</taxon>
        <taxon>Bacillati</taxon>
        <taxon>Bacillota</taxon>
        <taxon>Clostridia</taxon>
        <taxon>Eubacteriales</taxon>
        <taxon>Clostridiaceae</taxon>
        <taxon>Clostridium</taxon>
    </lineage>
</organism>
<keyword evidence="2" id="KW-1185">Reference proteome</keyword>
<reference evidence="1 2" key="1">
    <citation type="submission" date="2019-10" db="EMBL/GenBank/DDBJ databases">
        <title>The Genome Sequence of Clostridium tarantellae Isolated from Fish Brain.</title>
        <authorList>
            <person name="Bano L."/>
            <person name="Kiel M."/>
            <person name="Sales G."/>
            <person name="Doxey A.C."/>
            <person name="Mansfield M.J."/>
            <person name="Schiavone M."/>
            <person name="Rossetto O."/>
            <person name="Pirazzini M."/>
            <person name="Dobrindt U."/>
            <person name="Montecucco C."/>
        </authorList>
    </citation>
    <scope>NUCLEOTIDE SEQUENCE [LARGE SCALE GENOMIC DNA]</scope>
    <source>
        <strain evidence="1 2">DSM 3997</strain>
    </source>
</reference>
<dbReference type="EMBL" id="WHJC01000108">
    <property type="protein sequence ID" value="MPQ43804.1"/>
    <property type="molecule type" value="Genomic_DNA"/>
</dbReference>
<accession>A0A6I1MLD5</accession>
<dbReference type="RefSeq" id="WP_152889641.1">
    <property type="nucleotide sequence ID" value="NZ_WHJC01000108.1"/>
</dbReference>
<proteinExistence type="predicted"/>
<dbReference type="AlphaFoldDB" id="A0A6I1MLD5"/>
<comment type="caution">
    <text evidence="1">The sequence shown here is derived from an EMBL/GenBank/DDBJ whole genome shotgun (WGS) entry which is preliminary data.</text>
</comment>
<name>A0A6I1MLD5_9CLOT</name>
<evidence type="ECO:0008006" key="3">
    <source>
        <dbReference type="Google" id="ProtNLM"/>
    </source>
</evidence>
<gene>
    <name evidence="1" type="ORF">GBZ86_08540</name>
</gene>
<evidence type="ECO:0000313" key="1">
    <source>
        <dbReference type="EMBL" id="MPQ43804.1"/>
    </source>
</evidence>